<dbReference type="HAMAP" id="MF_01151">
    <property type="entry name" value="GrpE"/>
    <property type="match status" value="1"/>
</dbReference>
<gene>
    <name evidence="8" type="ORF">PCAR00345_LOCUS3735</name>
</gene>
<feature type="compositionally biased region" description="Basic and acidic residues" evidence="6">
    <location>
        <begin position="100"/>
        <end position="109"/>
    </location>
</feature>
<evidence type="ECO:0000256" key="6">
    <source>
        <dbReference type="SAM" id="MobiDB-lite"/>
    </source>
</evidence>
<dbReference type="EMBL" id="HBIZ01006534">
    <property type="protein sequence ID" value="CAE0751150.1"/>
    <property type="molecule type" value="Transcribed_RNA"/>
</dbReference>
<evidence type="ECO:0000256" key="1">
    <source>
        <dbReference type="ARBA" id="ARBA00009054"/>
    </source>
</evidence>
<feature type="region of interest" description="Disordered" evidence="6">
    <location>
        <begin position="74"/>
        <end position="118"/>
    </location>
</feature>
<dbReference type="PANTHER" id="PTHR21237:SF40">
    <property type="entry name" value="CELL CYCLE AND APOPTOSIS REGULATOR PROTEIN 2"/>
    <property type="match status" value="1"/>
</dbReference>
<feature type="coiled-coil region" evidence="5">
    <location>
        <begin position="132"/>
        <end position="177"/>
    </location>
</feature>
<accession>A0A7S4ETV1</accession>
<dbReference type="GO" id="GO:0005759">
    <property type="term" value="C:mitochondrial matrix"/>
    <property type="evidence" value="ECO:0007669"/>
    <property type="project" value="UniProtKB-SubCell"/>
</dbReference>
<evidence type="ECO:0000256" key="2">
    <source>
        <dbReference type="ARBA" id="ARBA00023186"/>
    </source>
</evidence>
<evidence type="ECO:0000256" key="3">
    <source>
        <dbReference type="RuleBase" id="RU000640"/>
    </source>
</evidence>
<evidence type="ECO:0000256" key="5">
    <source>
        <dbReference type="SAM" id="Coils"/>
    </source>
</evidence>
<dbReference type="CDD" id="cd00446">
    <property type="entry name" value="GrpE"/>
    <property type="match status" value="1"/>
</dbReference>
<feature type="signal peptide" evidence="7">
    <location>
        <begin position="1"/>
        <end position="19"/>
    </location>
</feature>
<dbReference type="SUPFAM" id="SSF58014">
    <property type="entry name" value="Coiled-coil domain of nucleotide exchange factor GrpE"/>
    <property type="match status" value="1"/>
</dbReference>
<dbReference type="PANTHER" id="PTHR21237">
    <property type="entry name" value="GRPE PROTEIN"/>
    <property type="match status" value="1"/>
</dbReference>
<comment type="similarity">
    <text evidence="1 4">Belongs to the GrpE family.</text>
</comment>
<sequence>MALSRTMLVVAMLVAVTHCAVVQMHRGAAVLRLQPSRRCLDGRSATMGIAPVMPLVAGVVQHARGSQICAMADKEEAAGDEKGVEVEAELEKDEPAADASEAKAKEAPKKAAPKAPVEDDLLSSPAFLKQKINVLEKELQTLQTETEEAASEIDAVREEWAQKRERLELDFENFKARYFNQTVSAQAEAKAKLLSELLPVLDNFERARVAIKPEGEAQEATNAKYLSMLEGLMEKLKAQGLERIPTVGEEFDYNLHMAIQQVPSDEYDEGVVCSELQPGYTFSGKLVRAAYVMVSSG</sequence>
<dbReference type="GO" id="GO:0051082">
    <property type="term" value="F:unfolded protein binding"/>
    <property type="evidence" value="ECO:0007669"/>
    <property type="project" value="TreeGrafter"/>
</dbReference>
<keyword evidence="5" id="KW-0175">Coiled coil</keyword>
<dbReference type="PROSITE" id="PS01071">
    <property type="entry name" value="GRPE"/>
    <property type="match status" value="1"/>
</dbReference>
<organism evidence="8">
    <name type="scientific">Chrysotila carterae</name>
    <name type="common">Marine alga</name>
    <name type="synonym">Syracosphaera carterae</name>
    <dbReference type="NCBI Taxonomy" id="13221"/>
    <lineage>
        <taxon>Eukaryota</taxon>
        <taxon>Haptista</taxon>
        <taxon>Haptophyta</taxon>
        <taxon>Prymnesiophyceae</taxon>
        <taxon>Isochrysidales</taxon>
        <taxon>Isochrysidaceae</taxon>
        <taxon>Chrysotila</taxon>
    </lineage>
</organism>
<dbReference type="GO" id="GO:0042803">
    <property type="term" value="F:protein homodimerization activity"/>
    <property type="evidence" value="ECO:0007669"/>
    <property type="project" value="InterPro"/>
</dbReference>
<dbReference type="GO" id="GO:0000774">
    <property type="term" value="F:adenyl-nucleotide exchange factor activity"/>
    <property type="evidence" value="ECO:0007669"/>
    <property type="project" value="InterPro"/>
</dbReference>
<name>A0A7S4ETV1_CHRCT</name>
<keyword evidence="3" id="KW-0496">Mitochondrion</keyword>
<feature type="chain" id="PRO_5030539160" description="GrpE protein homolog" evidence="7">
    <location>
        <begin position="20"/>
        <end position="297"/>
    </location>
</feature>
<dbReference type="AlphaFoldDB" id="A0A7S4ETV1"/>
<dbReference type="GO" id="GO:0006457">
    <property type="term" value="P:protein folding"/>
    <property type="evidence" value="ECO:0007669"/>
    <property type="project" value="InterPro"/>
</dbReference>
<keyword evidence="7" id="KW-0732">Signal</keyword>
<evidence type="ECO:0000256" key="7">
    <source>
        <dbReference type="SAM" id="SignalP"/>
    </source>
</evidence>
<dbReference type="SUPFAM" id="SSF51064">
    <property type="entry name" value="Head domain of nucleotide exchange factor GrpE"/>
    <property type="match status" value="1"/>
</dbReference>
<comment type="subcellular location">
    <subcellularLocation>
        <location evidence="3">Mitochondrion matrix</location>
    </subcellularLocation>
</comment>
<dbReference type="Pfam" id="PF01025">
    <property type="entry name" value="GrpE"/>
    <property type="match status" value="1"/>
</dbReference>
<reference evidence="8" key="1">
    <citation type="submission" date="2021-01" db="EMBL/GenBank/DDBJ databases">
        <authorList>
            <person name="Corre E."/>
            <person name="Pelletier E."/>
            <person name="Niang G."/>
            <person name="Scheremetjew M."/>
            <person name="Finn R."/>
            <person name="Kale V."/>
            <person name="Holt S."/>
            <person name="Cochrane G."/>
            <person name="Meng A."/>
            <person name="Brown T."/>
            <person name="Cohen L."/>
        </authorList>
    </citation>
    <scope>NUCLEOTIDE SEQUENCE</scope>
    <source>
        <strain evidence="8">CCMP645</strain>
    </source>
</reference>
<dbReference type="InterPro" id="IPR000740">
    <property type="entry name" value="GrpE"/>
</dbReference>
<proteinExistence type="inferred from homology"/>
<protein>
    <recommendedName>
        <fullName evidence="3">GrpE protein homolog</fullName>
    </recommendedName>
</protein>
<dbReference type="Gene3D" id="3.90.20.20">
    <property type="match status" value="1"/>
</dbReference>
<dbReference type="Gene3D" id="2.30.22.10">
    <property type="entry name" value="Head domain of nucleotide exchange factor GrpE"/>
    <property type="match status" value="1"/>
</dbReference>
<comment type="function">
    <text evidence="3">Essential component of the PAM complex, a complex required for the translocation of transit peptide-containing proteins from the inner membrane into the mitochondrial matrix in an ATP-dependent manner.</text>
</comment>
<evidence type="ECO:0000256" key="4">
    <source>
        <dbReference type="RuleBase" id="RU004478"/>
    </source>
</evidence>
<dbReference type="InterPro" id="IPR009012">
    <property type="entry name" value="GrpE_head"/>
</dbReference>
<feature type="compositionally biased region" description="Basic and acidic residues" evidence="6">
    <location>
        <begin position="74"/>
        <end position="85"/>
    </location>
</feature>
<dbReference type="InterPro" id="IPR013805">
    <property type="entry name" value="GrpE_CC"/>
</dbReference>
<dbReference type="GO" id="GO:0051087">
    <property type="term" value="F:protein-folding chaperone binding"/>
    <property type="evidence" value="ECO:0007669"/>
    <property type="project" value="InterPro"/>
</dbReference>
<dbReference type="PRINTS" id="PR00773">
    <property type="entry name" value="GRPEPROTEIN"/>
</dbReference>
<evidence type="ECO:0000313" key="8">
    <source>
        <dbReference type="EMBL" id="CAE0751150.1"/>
    </source>
</evidence>
<keyword evidence="2 3" id="KW-0143">Chaperone</keyword>